<organism evidence="5 10">
    <name type="scientific">Campylobacter coli</name>
    <dbReference type="NCBI Taxonomy" id="195"/>
    <lineage>
        <taxon>Bacteria</taxon>
        <taxon>Pseudomonadati</taxon>
        <taxon>Campylobacterota</taxon>
        <taxon>Epsilonproteobacteria</taxon>
        <taxon>Campylobacterales</taxon>
        <taxon>Campylobacteraceae</taxon>
        <taxon>Campylobacter</taxon>
    </lineage>
</organism>
<comment type="caution">
    <text evidence="5">The sequence shown here is derived from an EMBL/GenBank/DDBJ whole genome shotgun (WGS) entry which is preliminary data.</text>
</comment>
<dbReference type="InterPro" id="IPR021533">
    <property type="entry name" value="PepSY-like"/>
</dbReference>
<dbReference type="EMBL" id="AACGFG010000005">
    <property type="protein sequence ID" value="EAK4358185.1"/>
    <property type="molecule type" value="Genomic_DNA"/>
</dbReference>
<dbReference type="Proteomes" id="UP000576616">
    <property type="component" value="Unassembled WGS sequence"/>
</dbReference>
<evidence type="ECO:0000256" key="1">
    <source>
        <dbReference type="SAM" id="SignalP"/>
    </source>
</evidence>
<evidence type="ECO:0000313" key="9">
    <source>
        <dbReference type="Proteomes" id="UP000333665"/>
    </source>
</evidence>
<evidence type="ECO:0000313" key="4">
    <source>
        <dbReference type="EMBL" id="EAJ9196830.1"/>
    </source>
</evidence>
<dbReference type="EMBL" id="AACDUL010000008">
    <property type="protein sequence ID" value="EAK1509716.1"/>
    <property type="molecule type" value="Genomic_DNA"/>
</dbReference>
<dbReference type="EMBL" id="AACBVJ010000002">
    <property type="protein sequence ID" value="EAJ9196830.1"/>
    <property type="molecule type" value="Genomic_DNA"/>
</dbReference>
<reference evidence="7 13" key="3">
    <citation type="submission" date="2018-05" db="EMBL/GenBank/DDBJ databases">
        <authorList>
            <consortium name="NARMS: The National Antimicrobial Resistance Monitoring System"/>
        </authorList>
    </citation>
    <scope>NUCLEOTIDE SEQUENCE [LARGE SCALE GENOMIC DNA]</scope>
    <source>
        <strain evidence="6 11">FSIS11807978</strain>
        <strain evidence="8 9">FSIS11812579</strain>
        <strain evidence="7 13">FSIS1711007</strain>
    </source>
</reference>
<dbReference type="EMBL" id="AACGUZ010000003">
    <property type="protein sequence ID" value="EAK5103150.1"/>
    <property type="molecule type" value="Genomic_DNA"/>
</dbReference>
<reference evidence="5 10" key="2">
    <citation type="submission" date="2018-05" db="EMBL/GenBank/DDBJ databases">
        <authorList>
            <consortium name="GenomeTrakr network: Whole genome sequencing for foodborne pathogen traceback"/>
        </authorList>
    </citation>
    <scope>NUCLEOTIDE SEQUENCE [LARGE SCALE GENOMIC DNA]</scope>
    <source>
        <strain evidence="5 10">NC_C6016</strain>
    </source>
</reference>
<gene>
    <name evidence="7" type="ORF">B9Q54_02540</name>
    <name evidence="4" type="ORF">BZ274_01285</name>
    <name evidence="6" type="ORF">C6T04_04470</name>
    <name evidence="5" type="ORF">CJD00_05500</name>
    <name evidence="8" type="ORF">DYF97_04015</name>
    <name evidence="3" type="ORF">ES716_02190</name>
</gene>
<evidence type="ECO:0000259" key="2">
    <source>
        <dbReference type="Pfam" id="PF11396"/>
    </source>
</evidence>
<name>A0A0Q2M081_CAMCO</name>
<dbReference type="EMBL" id="AABKAB010000003">
    <property type="protein sequence ID" value="EAH8156754.1"/>
    <property type="molecule type" value="Genomic_DNA"/>
</dbReference>
<evidence type="ECO:0000313" key="14">
    <source>
        <dbReference type="Proteomes" id="UP000576616"/>
    </source>
</evidence>
<sequence length="138" mass="15312">MKLKLGLAALLGATVLFARDIIVPASELPRNAQDFISKNFKTAQIALVKKDIDSYDVTLNDGTEIDFIITGEWKDVDGKYKALPNSILPNIMPKISASSNAQIIEVSREINGYKFELSNQLKIYTDAQGNILGQKFDY</sequence>
<accession>A0A0Q2M081</accession>
<evidence type="ECO:0000313" key="8">
    <source>
        <dbReference type="EMBL" id="EAL8416559.1"/>
    </source>
</evidence>
<evidence type="ECO:0000313" key="3">
    <source>
        <dbReference type="EMBL" id="EAH8156754.1"/>
    </source>
</evidence>
<dbReference type="KEGG" id="ccoo:ATE51_00276"/>
<dbReference type="Pfam" id="PF11396">
    <property type="entry name" value="PepSY_like"/>
    <property type="match status" value="1"/>
</dbReference>
<protein>
    <recommendedName>
        <fullName evidence="2">Putative beta-lactamase-inhibitor-like PepSY-like domain-containing protein</fullName>
    </recommendedName>
</protein>
<dbReference type="STRING" id="195.ATE51_00276"/>
<dbReference type="GeneID" id="66545102"/>
<dbReference type="Proteomes" id="UP000365807">
    <property type="component" value="Unassembled WGS sequence"/>
</dbReference>
<dbReference type="Proteomes" id="UP000333665">
    <property type="component" value="Unassembled WGS sequence"/>
</dbReference>
<dbReference type="Proteomes" id="UP000382436">
    <property type="component" value="Unassembled WGS sequence"/>
</dbReference>
<dbReference type="OrthoDB" id="710080at2"/>
<evidence type="ECO:0000313" key="11">
    <source>
        <dbReference type="Proteomes" id="UP000365807"/>
    </source>
</evidence>
<evidence type="ECO:0000313" key="6">
    <source>
        <dbReference type="EMBL" id="EAK4358185.1"/>
    </source>
</evidence>
<dbReference type="eggNOG" id="COG3212">
    <property type="taxonomic scope" value="Bacteria"/>
</dbReference>
<feature type="signal peptide" evidence="1">
    <location>
        <begin position="1"/>
        <end position="18"/>
    </location>
</feature>
<feature type="chain" id="PRO_5044056047" description="Putative beta-lactamase-inhibitor-like PepSY-like domain-containing protein" evidence="1">
    <location>
        <begin position="19"/>
        <end position="138"/>
    </location>
</feature>
<dbReference type="Proteomes" id="UP000409545">
    <property type="component" value="Unassembled WGS sequence"/>
</dbReference>
<evidence type="ECO:0000313" key="5">
    <source>
        <dbReference type="EMBL" id="EAK1509716.1"/>
    </source>
</evidence>
<dbReference type="AlphaFoldDB" id="A0A0Q2M081"/>
<proteinExistence type="predicted"/>
<evidence type="ECO:0000313" key="7">
    <source>
        <dbReference type="EMBL" id="EAK5103150.1"/>
    </source>
</evidence>
<keyword evidence="1" id="KW-0732">Signal</keyword>
<dbReference type="RefSeq" id="WP_002782432.1">
    <property type="nucleotide sequence ID" value="NZ_AANOQZ020000007.1"/>
</dbReference>
<reference evidence="4 12" key="1">
    <citation type="submission" date="2018-05" db="EMBL/GenBank/DDBJ databases">
        <authorList>
            <consortium name="PulseNet: The National Subtyping Network for Foodborne Disease Surveillance"/>
            <person name="Tarr C.L."/>
            <person name="Trees E."/>
            <person name="Katz L.S."/>
            <person name="Carleton-Romer H.A."/>
            <person name="Stroika S."/>
            <person name="Kucerova Z."/>
            <person name="Roache K.F."/>
            <person name="Sabol A.L."/>
            <person name="Besser J."/>
            <person name="Gerner-Smidt P."/>
        </authorList>
    </citation>
    <scope>NUCLEOTIDE SEQUENCE [LARGE SCALE GENOMIC DNA]</scope>
    <source>
        <strain evidence="4 12">PNUSAC001435</strain>
        <strain evidence="3 14">PNUSAC007828</strain>
    </source>
</reference>
<feature type="domain" description="Putative beta-lactamase-inhibitor-like PepSY-like" evidence="2">
    <location>
        <begin position="53"/>
        <end position="132"/>
    </location>
</feature>
<dbReference type="KEGG" id="ccof:VC76_00680"/>
<evidence type="ECO:0000313" key="13">
    <source>
        <dbReference type="Proteomes" id="UP000409545"/>
    </source>
</evidence>
<dbReference type="Gene3D" id="3.40.1420.30">
    <property type="match status" value="1"/>
</dbReference>
<evidence type="ECO:0000313" key="10">
    <source>
        <dbReference type="Proteomes" id="UP000361993"/>
    </source>
</evidence>
<dbReference type="SUPFAM" id="SSF160574">
    <property type="entry name" value="BT0923-like"/>
    <property type="match status" value="1"/>
</dbReference>
<dbReference type="EMBL" id="AACRQU010000006">
    <property type="protein sequence ID" value="EAL8416559.1"/>
    <property type="molecule type" value="Genomic_DNA"/>
</dbReference>
<evidence type="ECO:0000313" key="12">
    <source>
        <dbReference type="Proteomes" id="UP000382436"/>
    </source>
</evidence>
<dbReference type="Proteomes" id="UP000361993">
    <property type="component" value="Unassembled WGS sequence"/>
</dbReference>